<dbReference type="RefSeq" id="WP_158033637.1">
    <property type="nucleotide sequence ID" value="NZ_ML708616.1"/>
</dbReference>
<dbReference type="AlphaFoldDB" id="A0A5J5KZR1"/>
<evidence type="ECO:0000313" key="5">
    <source>
        <dbReference type="EMBL" id="KAA9394266.1"/>
    </source>
</evidence>
<keyword evidence="3" id="KW-0472">Membrane</keyword>
<feature type="transmembrane region" description="Helical" evidence="3">
    <location>
        <begin position="331"/>
        <end position="349"/>
    </location>
</feature>
<evidence type="ECO:0000256" key="2">
    <source>
        <dbReference type="SAM" id="MobiDB-lite"/>
    </source>
</evidence>
<feature type="transmembrane region" description="Helical" evidence="3">
    <location>
        <begin position="209"/>
        <end position="229"/>
    </location>
</feature>
<organism evidence="5 6">
    <name type="scientific">Kocuria coralli</name>
    <dbReference type="NCBI Taxonomy" id="1461025"/>
    <lineage>
        <taxon>Bacteria</taxon>
        <taxon>Bacillati</taxon>
        <taxon>Actinomycetota</taxon>
        <taxon>Actinomycetes</taxon>
        <taxon>Micrococcales</taxon>
        <taxon>Micrococcaceae</taxon>
        <taxon>Kocuria</taxon>
    </lineage>
</organism>
<feature type="transmembrane region" description="Helical" evidence="3">
    <location>
        <begin position="356"/>
        <end position="378"/>
    </location>
</feature>
<feature type="transmembrane region" description="Helical" evidence="3">
    <location>
        <begin position="177"/>
        <end position="203"/>
    </location>
</feature>
<gene>
    <name evidence="5" type="ORF">FCK90_07230</name>
</gene>
<feature type="transmembrane region" description="Helical" evidence="3">
    <location>
        <begin position="390"/>
        <end position="412"/>
    </location>
</feature>
<keyword evidence="6" id="KW-1185">Reference proteome</keyword>
<comment type="similarity">
    <text evidence="1">Belongs to the ThrE exporter (TC 2.A.79) family.</text>
</comment>
<evidence type="ECO:0000256" key="3">
    <source>
        <dbReference type="SAM" id="Phobius"/>
    </source>
</evidence>
<evidence type="ECO:0000256" key="1">
    <source>
        <dbReference type="ARBA" id="ARBA00034125"/>
    </source>
</evidence>
<comment type="caution">
    <text evidence="5">The sequence shown here is derived from an EMBL/GenBank/DDBJ whole genome shotgun (WGS) entry which is preliminary data.</text>
</comment>
<dbReference type="Proteomes" id="UP000325957">
    <property type="component" value="Unassembled WGS sequence"/>
</dbReference>
<dbReference type="GO" id="GO:0022857">
    <property type="term" value="F:transmembrane transporter activity"/>
    <property type="evidence" value="ECO:0007669"/>
    <property type="project" value="InterPro"/>
</dbReference>
<dbReference type="OrthoDB" id="5143397at2"/>
<keyword evidence="3" id="KW-1133">Transmembrane helix</keyword>
<dbReference type="EMBL" id="SZWF01000007">
    <property type="protein sequence ID" value="KAA9394266.1"/>
    <property type="molecule type" value="Genomic_DNA"/>
</dbReference>
<evidence type="ECO:0000259" key="4">
    <source>
        <dbReference type="Pfam" id="PF06738"/>
    </source>
</evidence>
<accession>A0A5J5KZR1</accession>
<feature type="domain" description="Threonine/serine exporter-like N-terminal" evidence="4">
    <location>
        <begin position="20"/>
        <end position="259"/>
    </location>
</feature>
<feature type="region of interest" description="Disordered" evidence="2">
    <location>
        <begin position="421"/>
        <end position="445"/>
    </location>
</feature>
<dbReference type="Pfam" id="PF06738">
    <property type="entry name" value="ThrE"/>
    <property type="match status" value="1"/>
</dbReference>
<protein>
    <submittedName>
        <fullName evidence="5">Threonine/serine exporter family protein</fullName>
    </submittedName>
</protein>
<evidence type="ECO:0000313" key="6">
    <source>
        <dbReference type="Proteomes" id="UP000325957"/>
    </source>
</evidence>
<dbReference type="InterPro" id="IPR010619">
    <property type="entry name" value="ThrE-like_N"/>
</dbReference>
<name>A0A5J5KZR1_9MICC</name>
<feature type="transmembrane region" description="Helical" evidence="3">
    <location>
        <begin position="273"/>
        <end position="292"/>
    </location>
</feature>
<reference evidence="5 6" key="1">
    <citation type="submission" date="2019-05" db="EMBL/GenBank/DDBJ databases">
        <title>Kocuria coralli sp. nov., a novel actinobacterium isolated from coral reef seawater.</title>
        <authorList>
            <person name="Li J."/>
        </authorList>
    </citation>
    <scope>NUCLEOTIDE SEQUENCE [LARGE SCALE GENOMIC DNA]</scope>
    <source>
        <strain evidence="5 6">SCSIO 13007</strain>
    </source>
</reference>
<keyword evidence="3" id="KW-0812">Transmembrane</keyword>
<feature type="transmembrane region" description="Helical" evidence="3">
    <location>
        <begin position="241"/>
        <end position="261"/>
    </location>
</feature>
<sequence length="445" mass="46285">MNTASQETELAEAEVWERLDVLLRLGTAQREAGQSTSETIRNVKESAAGLGLHTAQVWITGRTVTVEYVDPQNRALSRTAAAAAIDAINCEHLRRLGLASTSMAEGRATPRQSRRLIDEATTFELPWWWTLGGLTLLAFCIGLQVGGTTVMALCAALVHLIASATARLTGRLGVTRLYAVALQCLAGAATTAALLGIGAVSWIEAVGCIAVSWTLLVPLPLVVSTVVDAVNADHLAAMARFASLALALGGIVLGGLIVVSAAGDLHSETADQIALPSLAIPLGLVFSMLGAISNAMANAGGRALLIPAAAVGLFTACCNRALIHWAGIPSAWASTISAAVLGFAVALWARRSAYPAPVLALMGITGALLPGLIVFQGLALEMFHDTGLQFFAQAALIVAGLGVGVTAGFQLASFIASKNRQRTPVQRSGRRPAPQRARMPRTHDS</sequence>
<proteinExistence type="inferred from homology"/>
<feature type="transmembrane region" description="Helical" evidence="3">
    <location>
        <begin position="304"/>
        <end position="325"/>
    </location>
</feature>